<proteinExistence type="predicted"/>
<evidence type="ECO:0000313" key="3">
    <source>
        <dbReference type="Proteomes" id="UP001188597"/>
    </source>
</evidence>
<feature type="region of interest" description="Disordered" evidence="1">
    <location>
        <begin position="103"/>
        <end position="137"/>
    </location>
</feature>
<dbReference type="Pfam" id="PF08284">
    <property type="entry name" value="RVP_2"/>
    <property type="match status" value="1"/>
</dbReference>
<keyword evidence="3" id="KW-1185">Reference proteome</keyword>
<dbReference type="Proteomes" id="UP001188597">
    <property type="component" value="Unassembled WGS sequence"/>
</dbReference>
<organism evidence="2 3">
    <name type="scientific">Escallonia herrerae</name>
    <dbReference type="NCBI Taxonomy" id="1293975"/>
    <lineage>
        <taxon>Eukaryota</taxon>
        <taxon>Viridiplantae</taxon>
        <taxon>Streptophyta</taxon>
        <taxon>Embryophyta</taxon>
        <taxon>Tracheophyta</taxon>
        <taxon>Spermatophyta</taxon>
        <taxon>Magnoliopsida</taxon>
        <taxon>eudicotyledons</taxon>
        <taxon>Gunneridae</taxon>
        <taxon>Pentapetalae</taxon>
        <taxon>asterids</taxon>
        <taxon>campanulids</taxon>
        <taxon>Escalloniales</taxon>
        <taxon>Escalloniaceae</taxon>
        <taxon>Escallonia</taxon>
    </lineage>
</organism>
<gene>
    <name evidence="2" type="ORF">RJ639_047836</name>
</gene>
<name>A0AA88WDB2_9ASTE</name>
<dbReference type="CDD" id="cd00303">
    <property type="entry name" value="retropepsin_like"/>
    <property type="match status" value="1"/>
</dbReference>
<evidence type="ECO:0000313" key="2">
    <source>
        <dbReference type="EMBL" id="KAK3020615.1"/>
    </source>
</evidence>
<reference evidence="2" key="1">
    <citation type="submission" date="2022-12" db="EMBL/GenBank/DDBJ databases">
        <title>Draft genome assemblies for two species of Escallonia (Escalloniales).</title>
        <authorList>
            <person name="Chanderbali A."/>
            <person name="Dervinis C."/>
            <person name="Anghel I."/>
            <person name="Soltis D."/>
            <person name="Soltis P."/>
            <person name="Zapata F."/>
        </authorList>
    </citation>
    <scope>NUCLEOTIDE SEQUENCE</scope>
    <source>
        <strain evidence="2">UCBG64.0493</strain>
        <tissue evidence="2">Leaf</tissue>
    </source>
</reference>
<sequence>MGVRKRGHIGDAMQHWVKNETTPNPTSLNQYHGRSLVHQHYQTQGILCPMTILIDSGSIHNFINPNIVTKTQFQTTESPSTLVTIANGTKVTSATIRKSLKWSIQGDEGTTSNSGPKEFQEEKQKRQMQWNGESAEGATWEDYNDIIDRYPKLNP</sequence>
<accession>A0AA88WDB2</accession>
<dbReference type="EMBL" id="JAVXUP010000805">
    <property type="protein sequence ID" value="KAK3020615.1"/>
    <property type="molecule type" value="Genomic_DNA"/>
</dbReference>
<comment type="caution">
    <text evidence="2">The sequence shown here is derived from an EMBL/GenBank/DDBJ whole genome shotgun (WGS) entry which is preliminary data.</text>
</comment>
<protein>
    <submittedName>
        <fullName evidence="2">Uncharacterized protein</fullName>
    </submittedName>
</protein>
<dbReference type="AlphaFoldDB" id="A0AA88WDB2"/>
<evidence type="ECO:0000256" key="1">
    <source>
        <dbReference type="SAM" id="MobiDB-lite"/>
    </source>
</evidence>